<dbReference type="RefSeq" id="WP_377024994.1">
    <property type="nucleotide sequence ID" value="NZ_JBHLTS010000072.1"/>
</dbReference>
<keyword evidence="2" id="KW-1185">Reference proteome</keyword>
<organism evidence="1 2">
    <name type="scientific">Mucilaginibacter angelicae</name>
    <dbReference type="NCBI Taxonomy" id="869718"/>
    <lineage>
        <taxon>Bacteria</taxon>
        <taxon>Pseudomonadati</taxon>
        <taxon>Bacteroidota</taxon>
        <taxon>Sphingobacteriia</taxon>
        <taxon>Sphingobacteriales</taxon>
        <taxon>Sphingobacteriaceae</taxon>
        <taxon>Mucilaginibacter</taxon>
    </lineage>
</organism>
<dbReference type="EMBL" id="JBHLTS010000072">
    <property type="protein sequence ID" value="MFC0517236.1"/>
    <property type="molecule type" value="Genomic_DNA"/>
</dbReference>
<sequence>MVLVLKKGASKKDIEAIESVLYKEPVTGGFNAKKYNGKLALKENPLAIQNKLRNEWERDIS</sequence>
<dbReference type="Proteomes" id="UP001589828">
    <property type="component" value="Unassembled WGS sequence"/>
</dbReference>
<accession>A0ABV6LCQ9</accession>
<gene>
    <name evidence="1" type="ORF">ACFFGT_23705</name>
</gene>
<protein>
    <submittedName>
        <fullName evidence="1">Uncharacterized protein</fullName>
    </submittedName>
</protein>
<comment type="caution">
    <text evidence="1">The sequence shown here is derived from an EMBL/GenBank/DDBJ whole genome shotgun (WGS) entry which is preliminary data.</text>
</comment>
<reference evidence="1 2" key="1">
    <citation type="submission" date="2024-09" db="EMBL/GenBank/DDBJ databases">
        <authorList>
            <person name="Sun Q."/>
            <person name="Mori K."/>
        </authorList>
    </citation>
    <scope>NUCLEOTIDE SEQUENCE [LARGE SCALE GENOMIC DNA]</scope>
    <source>
        <strain evidence="1 2">NCAIM B.02415</strain>
    </source>
</reference>
<proteinExistence type="predicted"/>
<evidence type="ECO:0000313" key="2">
    <source>
        <dbReference type="Proteomes" id="UP001589828"/>
    </source>
</evidence>
<name>A0ABV6LCQ9_9SPHI</name>
<evidence type="ECO:0000313" key="1">
    <source>
        <dbReference type="EMBL" id="MFC0517236.1"/>
    </source>
</evidence>